<organism evidence="1 2">
    <name type="scientific">Streptosporangium algeriense</name>
    <dbReference type="NCBI Taxonomy" id="1682748"/>
    <lineage>
        <taxon>Bacteria</taxon>
        <taxon>Bacillati</taxon>
        <taxon>Actinomycetota</taxon>
        <taxon>Actinomycetes</taxon>
        <taxon>Streptosporangiales</taxon>
        <taxon>Streptosporangiaceae</taxon>
        <taxon>Streptosporangium</taxon>
    </lineage>
</organism>
<protein>
    <submittedName>
        <fullName evidence="1">Leucine-rich repeat domain-containing protein</fullName>
    </submittedName>
</protein>
<keyword evidence="2" id="KW-1185">Reference proteome</keyword>
<sequence>NAPVRRELLGGLLDRIDGRDRHARRLRLLVAGCLETIQELPRDLEKRIETCLAEVIPPRNAAEARVLALAGEEVLLRLPDDLGGLSQARAVATVRTCWLINGSRALRRLAGYRDDPREQVQRELVTGWDYFDPDRYATEVLADAPLLEGRLEVGNPRLLGRLHHLKRLRNLHVSCSVSGGLGFLRGLPELDGLSMYYVHFVDETDIDAIGGLTRLEWLSIHVESRLPADLTPLTRLSELRHLSLFSRGFTGDLAFLDALPRLETLDLAGLESIDDFRPVARQAELVRLHLREAPHLRDPAFFASFPRLRGLVLTGTHVEGGLRALVGHCPGLRSLFLQDTVVGDLDALDALDLRTLNLRGCPVEDLAPLARQRDLESLVLDGVGISGLGPLAELSKLEVLSLEGCSRVTDLSPLTSLTKLRFVDVQGMASDLDLAPLAGKPGLRVLADPAQRFRNAHLLHHSAKIERL</sequence>
<dbReference type="PANTHER" id="PTHR12904:SF23">
    <property type="entry name" value="PROTEIN ZER-1 HOMOLOG"/>
    <property type="match status" value="1"/>
</dbReference>
<name>A0ABW3DY33_9ACTN</name>
<comment type="caution">
    <text evidence="1">The sequence shown here is derived from an EMBL/GenBank/DDBJ whole genome shotgun (WGS) entry which is preliminary data.</text>
</comment>
<dbReference type="SUPFAM" id="SSF52058">
    <property type="entry name" value="L domain-like"/>
    <property type="match status" value="1"/>
</dbReference>
<dbReference type="PANTHER" id="PTHR12904">
    <property type="match status" value="1"/>
</dbReference>
<evidence type="ECO:0000313" key="1">
    <source>
        <dbReference type="EMBL" id="MFD0888738.1"/>
    </source>
</evidence>
<gene>
    <name evidence="1" type="ORF">ACFQ08_29730</name>
</gene>
<dbReference type="InterPro" id="IPR032675">
    <property type="entry name" value="LRR_dom_sf"/>
</dbReference>
<proteinExistence type="predicted"/>
<dbReference type="EMBL" id="JBHTHX010001468">
    <property type="protein sequence ID" value="MFD0888738.1"/>
    <property type="molecule type" value="Genomic_DNA"/>
</dbReference>
<feature type="non-terminal residue" evidence="1">
    <location>
        <position position="1"/>
    </location>
</feature>
<dbReference type="Proteomes" id="UP001597024">
    <property type="component" value="Unassembled WGS sequence"/>
</dbReference>
<evidence type="ECO:0000313" key="2">
    <source>
        <dbReference type="Proteomes" id="UP001597024"/>
    </source>
</evidence>
<reference evidence="2" key="1">
    <citation type="journal article" date="2019" name="Int. J. Syst. Evol. Microbiol.">
        <title>The Global Catalogue of Microorganisms (GCM) 10K type strain sequencing project: providing services to taxonomists for standard genome sequencing and annotation.</title>
        <authorList>
            <consortium name="The Broad Institute Genomics Platform"/>
            <consortium name="The Broad Institute Genome Sequencing Center for Infectious Disease"/>
            <person name="Wu L."/>
            <person name="Ma J."/>
        </authorList>
    </citation>
    <scope>NUCLEOTIDE SEQUENCE [LARGE SCALE GENOMIC DNA]</scope>
    <source>
        <strain evidence="2">CCUG 62974</strain>
    </source>
</reference>
<dbReference type="Gene3D" id="3.80.10.10">
    <property type="entry name" value="Ribonuclease Inhibitor"/>
    <property type="match status" value="1"/>
</dbReference>
<accession>A0ABW3DY33</accession>
<dbReference type="InterPro" id="IPR051341">
    <property type="entry name" value="Zyg-11_UBL_adapter"/>
</dbReference>